<accession>A0A1Q9CBS1</accession>
<dbReference type="Gene3D" id="2.30.130.30">
    <property type="entry name" value="Hypothetical protein"/>
    <property type="match status" value="1"/>
</dbReference>
<sequence>MEMKKINHGGEYPMPSASGHDLGGSAWQCPSHMTCDGAAASFVPRFWPSQEEARDLDAGQRELKARLASMSEREPEKFHGCLQEIQETLGWALSIPPRRCHKILHEGKTWEIRGTHCRKHLGKRVGIAQAGSGTLVGEATVKESKAITREDLEAARHLHQISDVTKIPYSRPHAWTLEDAVAYEQPVPYSHPAGCQVWIPLAGSKAKRSRKRAAVRRSWAELLEYRQSSSAPEEAPRHLHAERERLRRLVKKFPAVYGPKARSEKAWMTRRARAFRTWCTSSSWRMCNCCGRMVPQPYKSQHARGTARMENALSQCQFCRSDGTQGYWAPNKDDVPSKLRNLPPEVIEALRPFNIHKGPECRAPHGYEVHTDMLRFSFKTESVEEALARLPRKARKKGEKALVYLLKSDLSSYDALWQLHHRFLAKRKRQIRRGDIGPGAPVKRLPVNFIETVGLECSLWPHLYWRTDMTETHTQSMDVRRRKRRPRKDAWDSSGSEEMDGSGRGRQSAKASFLAKAHSCVIGYNGDPTLLQFVYDLWLFTTVGAARSSTSSSIREALASKPYSPELWRGYHAALVDLQRQIGWPQLFATIAPYEWSFPYHAWHDDELAKLLKARLHLPVAETIHIAHVLTQAVKGLLTDSNEGLRGKGQEHIFSSTGSYKGVRKWVARLEFQDGKRKRGEFRDPQAYHGRGTVHAHILLWLENMESMSLSEDIRADLPGESEPELRDLVRNSQLDWTSSGWPVREEPTKISEESGLLELRHPQDAHDQHCRAYLTDVLSALHCHTDVVASDGRAMILKYCASPSDACSRPDRIAVKHTVLPQGYLPKFSSSFAQELLNDQASGFALARRILADYHPLQPEMVMQLAAQQHPQFLCPAVVRKFVVPVPWKKEMPQDVRNYMDCSWRRRSMSLIEYLRVSGSGGQIAQRYRRLHKARKIGMPLKQWINTIAAEGEILVACIMYSSYSDLHFGQWLLLHVPFRDIADLWDDRVDCLPEELRFLGLCLLHRPDFWRSPRRIAGELELEARTDLYITNTLEVIRARTELIDAFLSGEVEVPIGPPHSEVARAAQAPRFEMLAPEQQLVARTIGERVDTALACKWPEDSNEASWWKCLDANSQSVGRRVTAILGPAGSGKSTAVQVAIRRAVEAGAHVGVACPTGLLASKYRVDNPDLDVDTIHGMFALYKDEVATLEMMNIYDLVVIDEIGQVPLWIFERILRLWDAADRRPALVLVGDFCQLTGPDGTTAQQSARWPEVGKVCLHTMRRCKCSQLRWKLQLLRSTTPSGRQLRQILKKHTACGSDNMPTGDNVASILRRTPRTQFVTISRRASARLNHLAIGALFDETQLLGYIPADPDENHRNFHGQSRMNAEPFRMPVFPGMRVTITKNEDKEHGFVNGMGGVVQRMRRIGLQVLLDNGKVVLVHSVTQDYELADGSVRRVTALPLRLGYSSTLHKIQGATLDHATIWLDVPFVRGAAYVAISRVRKDANWQFLGRIERKHCVPAGSD</sequence>
<reference evidence="2 3" key="1">
    <citation type="submission" date="2016-02" db="EMBL/GenBank/DDBJ databases">
        <title>Genome analysis of coral dinoflagellate symbionts highlights evolutionary adaptations to a symbiotic lifestyle.</title>
        <authorList>
            <person name="Aranda M."/>
            <person name="Li Y."/>
            <person name="Liew Y.J."/>
            <person name="Baumgarten S."/>
            <person name="Simakov O."/>
            <person name="Wilson M."/>
            <person name="Piel J."/>
            <person name="Ashoor H."/>
            <person name="Bougouffa S."/>
            <person name="Bajic V.B."/>
            <person name="Ryu T."/>
            <person name="Ravasi T."/>
            <person name="Bayer T."/>
            <person name="Micklem G."/>
            <person name="Kim H."/>
            <person name="Bhak J."/>
            <person name="Lajeunesse T.C."/>
            <person name="Voolstra C.R."/>
        </authorList>
    </citation>
    <scope>NUCLEOTIDE SEQUENCE [LARGE SCALE GENOMIC DNA]</scope>
    <source>
        <strain evidence="2 3">CCMP2467</strain>
    </source>
</reference>
<comment type="caution">
    <text evidence="2">The sequence shown here is derived from an EMBL/GenBank/DDBJ whole genome shotgun (WGS) entry which is preliminary data.</text>
</comment>
<protein>
    <recommendedName>
        <fullName evidence="4">DNA helicase</fullName>
    </recommendedName>
</protein>
<dbReference type="PANTHER" id="PTHR47642">
    <property type="entry name" value="ATP-DEPENDENT DNA HELICASE"/>
    <property type="match status" value="1"/>
</dbReference>
<dbReference type="CDD" id="cd18809">
    <property type="entry name" value="SF1_C_RecD"/>
    <property type="match status" value="1"/>
</dbReference>
<proteinExistence type="predicted"/>
<dbReference type="Gene3D" id="2.30.30.940">
    <property type="match status" value="1"/>
</dbReference>
<dbReference type="SUPFAM" id="SSF52540">
    <property type="entry name" value="P-loop containing nucleoside triphosphate hydrolases"/>
    <property type="match status" value="2"/>
</dbReference>
<organism evidence="2 3">
    <name type="scientific">Symbiodinium microadriaticum</name>
    <name type="common">Dinoflagellate</name>
    <name type="synonym">Zooxanthella microadriatica</name>
    <dbReference type="NCBI Taxonomy" id="2951"/>
    <lineage>
        <taxon>Eukaryota</taxon>
        <taxon>Sar</taxon>
        <taxon>Alveolata</taxon>
        <taxon>Dinophyceae</taxon>
        <taxon>Suessiales</taxon>
        <taxon>Symbiodiniaceae</taxon>
        <taxon>Symbiodinium</taxon>
    </lineage>
</organism>
<gene>
    <name evidence="2" type="ORF">AK812_SmicGene39232</name>
</gene>
<feature type="region of interest" description="Disordered" evidence="1">
    <location>
        <begin position="475"/>
        <end position="505"/>
    </location>
</feature>
<dbReference type="SUPFAM" id="SSF88697">
    <property type="entry name" value="PUA domain-like"/>
    <property type="match status" value="1"/>
</dbReference>
<dbReference type="Pfam" id="PF13604">
    <property type="entry name" value="AAA_30"/>
    <property type="match status" value="1"/>
</dbReference>
<evidence type="ECO:0000256" key="1">
    <source>
        <dbReference type="SAM" id="MobiDB-lite"/>
    </source>
</evidence>
<evidence type="ECO:0008006" key="4">
    <source>
        <dbReference type="Google" id="ProtNLM"/>
    </source>
</evidence>
<dbReference type="OrthoDB" id="416437at2759"/>
<dbReference type="EMBL" id="LSRX01001386">
    <property type="protein sequence ID" value="OLP80368.1"/>
    <property type="molecule type" value="Genomic_DNA"/>
</dbReference>
<dbReference type="Proteomes" id="UP000186817">
    <property type="component" value="Unassembled WGS sequence"/>
</dbReference>
<dbReference type="InterPro" id="IPR051055">
    <property type="entry name" value="PIF1_helicase"/>
</dbReference>
<evidence type="ECO:0000313" key="2">
    <source>
        <dbReference type="EMBL" id="OLP80368.1"/>
    </source>
</evidence>
<dbReference type="InterPro" id="IPR015947">
    <property type="entry name" value="PUA-like_sf"/>
</dbReference>
<dbReference type="InterPro" id="IPR027417">
    <property type="entry name" value="P-loop_NTPase"/>
</dbReference>
<keyword evidence="3" id="KW-1185">Reference proteome</keyword>
<dbReference type="Gene3D" id="3.40.50.300">
    <property type="entry name" value="P-loop containing nucleotide triphosphate hydrolases"/>
    <property type="match status" value="2"/>
</dbReference>
<name>A0A1Q9CBS1_SYMMI</name>
<evidence type="ECO:0000313" key="3">
    <source>
        <dbReference type="Proteomes" id="UP000186817"/>
    </source>
</evidence>